<feature type="compositionally biased region" description="Polar residues" evidence="1">
    <location>
        <begin position="348"/>
        <end position="361"/>
    </location>
</feature>
<dbReference type="EMBL" id="CAJSTJ010000111">
    <property type="protein sequence ID" value="CAG7557170.1"/>
    <property type="molecule type" value="Genomic_DNA"/>
</dbReference>
<evidence type="ECO:0000313" key="2">
    <source>
        <dbReference type="EMBL" id="CAG7557170.1"/>
    </source>
</evidence>
<evidence type="ECO:0000256" key="1">
    <source>
        <dbReference type="SAM" id="MobiDB-lite"/>
    </source>
</evidence>
<proteinExistence type="predicted"/>
<name>A0A8J2ILF8_FUSEQ</name>
<evidence type="ECO:0000313" key="3">
    <source>
        <dbReference type="Proteomes" id="UP000693738"/>
    </source>
</evidence>
<feature type="region of interest" description="Disordered" evidence="1">
    <location>
        <begin position="220"/>
        <end position="315"/>
    </location>
</feature>
<protein>
    <submittedName>
        <fullName evidence="2">Uncharacterized protein</fullName>
    </submittedName>
</protein>
<feature type="compositionally biased region" description="Low complexity" evidence="1">
    <location>
        <begin position="53"/>
        <end position="62"/>
    </location>
</feature>
<feature type="region of interest" description="Disordered" evidence="1">
    <location>
        <begin position="1"/>
        <end position="71"/>
    </location>
</feature>
<comment type="caution">
    <text evidence="2">The sequence shown here is derived from an EMBL/GenBank/DDBJ whole genome shotgun (WGS) entry which is preliminary data.</text>
</comment>
<reference evidence="2" key="1">
    <citation type="submission" date="2021-05" db="EMBL/GenBank/DDBJ databases">
        <authorList>
            <person name="Khan N."/>
        </authorList>
    </citation>
    <scope>NUCLEOTIDE SEQUENCE</scope>
</reference>
<gene>
    <name evidence="2" type="ORF">FEQUK3_LOCUS2889</name>
</gene>
<organism evidence="2 3">
    <name type="scientific">Fusarium equiseti</name>
    <name type="common">Fusarium scirpi</name>
    <dbReference type="NCBI Taxonomy" id="61235"/>
    <lineage>
        <taxon>Eukaryota</taxon>
        <taxon>Fungi</taxon>
        <taxon>Dikarya</taxon>
        <taxon>Ascomycota</taxon>
        <taxon>Pezizomycotina</taxon>
        <taxon>Sordariomycetes</taxon>
        <taxon>Hypocreomycetidae</taxon>
        <taxon>Hypocreales</taxon>
        <taxon>Nectriaceae</taxon>
        <taxon>Fusarium</taxon>
        <taxon>Fusarium incarnatum-equiseti species complex</taxon>
    </lineage>
</organism>
<feature type="compositionally biased region" description="Low complexity" evidence="1">
    <location>
        <begin position="24"/>
        <end position="45"/>
    </location>
</feature>
<dbReference type="Proteomes" id="UP000693738">
    <property type="component" value="Unassembled WGS sequence"/>
</dbReference>
<sequence>MILDTMSKSKQRAALVSKTTNTLRTPAKTTSAKPTKASASASPRTTKARKSSVSKMISSMASPEDDPSKLPTHHELRVELGLGVKDVDKTLLNAFKTAHYKCYSDFLADTGISEKRLSEWSTKECQDSLRKLAKLFLDREGRRFWPEKPSPANKKGYTYQNDKVTLTSLLIKYFFQFINSNRRRLQRRKNQKQLIARNGNSVENPITIEDLSDDCCPAVEEPEEASDYAPKREPYPEDPPTLDNFPERLPSLPAEAPPQGYLSFQNRQPVTRLPNRATSKRPAEAELEEDQNRAKNPRYFDAFVPPSDDDTVDSAFSDVSDRVFREFNNRENRSKRKNRIPEDEELDPSSTDANLRSSTVDSGVFVSGAAREEDPENARKKVKEAVPHESATERRSSVLYETTISVRPTNAAPLSHGCSEPGETKMVPQAHMSYLGEVENESKLDAPTHFAVPSHGLSTAPGQIPVDLTDDIDGISDSWALGDDLTAPKGLDDMRGPHFPREKCENPYQALLDIPSKKQPYFDSEHAKSVLDNHLRSHATHTDTPLKFAFAVRHCTGHADRFTFSPYSFFSMSLQEFVEALPMEDKEKITGLCIRQYSGTITHLRQVYLYNEEVFGNIREEFMRHIENDIRKAKCMGKRLDYEISIEPLTDDDY</sequence>
<accession>A0A8J2ILF8</accession>
<feature type="compositionally biased region" description="Basic and acidic residues" evidence="1">
    <location>
        <begin position="370"/>
        <end position="395"/>
    </location>
</feature>
<dbReference type="AlphaFoldDB" id="A0A8J2ILF8"/>
<feature type="region of interest" description="Disordered" evidence="1">
    <location>
        <begin position="331"/>
        <end position="395"/>
    </location>
</feature>